<dbReference type="InterPro" id="IPR015939">
    <property type="entry name" value="Fum_Rdtase/Succ_DH_flav-like_C"/>
</dbReference>
<evidence type="ECO:0000256" key="4">
    <source>
        <dbReference type="ARBA" id="ARBA00012792"/>
    </source>
</evidence>
<dbReference type="FunFam" id="3.50.50.60:FF:000009">
    <property type="entry name" value="Succinate dehydrogenase flavoprotein subunit"/>
    <property type="match status" value="1"/>
</dbReference>
<dbReference type="Gene3D" id="3.50.50.60">
    <property type="entry name" value="FAD/NAD(P)-binding domain"/>
    <property type="match status" value="1"/>
</dbReference>
<keyword evidence="5" id="KW-0813">Transport</keyword>
<dbReference type="SUPFAM" id="SSF51905">
    <property type="entry name" value="FAD/NAD(P)-binding domain"/>
    <property type="match status" value="1"/>
</dbReference>
<dbReference type="SUPFAM" id="SSF46977">
    <property type="entry name" value="Succinate dehydrogenase/fumarate reductase flavoprotein C-terminal domain"/>
    <property type="match status" value="1"/>
</dbReference>
<dbReference type="GO" id="GO:0005886">
    <property type="term" value="C:plasma membrane"/>
    <property type="evidence" value="ECO:0007669"/>
    <property type="project" value="UniProtKB-SubCell"/>
</dbReference>
<dbReference type="Gene3D" id="3.90.700.10">
    <property type="entry name" value="Succinate dehydrogenase/fumarate reductase flavoprotein, catalytic domain"/>
    <property type="match status" value="1"/>
</dbReference>
<proteinExistence type="inferred from homology"/>
<comment type="catalytic activity">
    <reaction evidence="12">
        <text>a quinone + succinate = fumarate + a quinol</text>
        <dbReference type="Rhea" id="RHEA:40523"/>
        <dbReference type="ChEBI" id="CHEBI:24646"/>
        <dbReference type="ChEBI" id="CHEBI:29806"/>
        <dbReference type="ChEBI" id="CHEBI:30031"/>
        <dbReference type="ChEBI" id="CHEBI:132124"/>
        <dbReference type="EC" id="1.3.5.1"/>
    </reaction>
</comment>
<dbReference type="PANTHER" id="PTHR11632">
    <property type="entry name" value="SUCCINATE DEHYDROGENASE 2 FLAVOPROTEIN SUBUNIT"/>
    <property type="match status" value="1"/>
</dbReference>
<reference evidence="16 17" key="1">
    <citation type="submission" date="2019-10" db="EMBL/GenBank/DDBJ databases">
        <title>New species of Slilvanegrellaceae.</title>
        <authorList>
            <person name="Pitt A."/>
            <person name="Hahn M.W."/>
        </authorList>
    </citation>
    <scope>NUCLEOTIDE SEQUENCE [LARGE SCALE GENOMIC DNA]</scope>
    <source>
        <strain evidence="16 17">SP-Ram-0.45-NSY-1</strain>
    </source>
</reference>
<dbReference type="GO" id="GO:0008177">
    <property type="term" value="F:succinate dehydrogenase (quinone) activity"/>
    <property type="evidence" value="ECO:0007669"/>
    <property type="project" value="UniProtKB-EC"/>
</dbReference>
<gene>
    <name evidence="16" type="primary">sdhA</name>
    <name evidence="16" type="ORF">GCL60_06875</name>
</gene>
<evidence type="ECO:0000256" key="9">
    <source>
        <dbReference type="ARBA" id="ARBA00022982"/>
    </source>
</evidence>
<dbReference type="InterPro" id="IPR030664">
    <property type="entry name" value="SdhA/FrdA/AprA"/>
</dbReference>
<accession>A0A6N6VUH5</accession>
<feature type="active site" description="Proton acceptor" evidence="13">
    <location>
        <position position="329"/>
    </location>
</feature>
<sequence>MLKNNVPSGPIEDKWKKHVFESKLINPANRKKFSVIVVGTGLGGASAAATLAEAGYKVDAFCLQDTPRRAHSIAAQGGINACKNYKNDGDSTYRFFYDTVKGGDYRAREAGVYRLAELSNKVIDHCVAVGVPFAREYGGLLDNRSFGGTQVERTFYAKGQTGQQLLLGAYQGMMRQVTEKNIRMHSRKEMIDLIVVEGKARGIVVRDLLTGAIESYSADAVVLATGGYANLYYLSTNAKPSNATAIWRAYKRGAGFANPCFTQIHPTCIPIAGSEQSKLTLMSESLRNDGRIWVPKLKNETRLPNEIHEEDRDYFLERCYPNFGNLVPRDVASRAVKKVCDEGYGVGSSGLAVYLDFKDKVASQGNKFLEEKYGNLFQMYEKIVGDNPYHSPMKIYPAIHYTMGGLWVDYNLMSNIPGLFVLGEANFSEHGANRLGANALLQGLVDGYFILPSTLGNYLANTHLHTLQNNKVEFSDSIESNKQKIQKLIKINGNVLADTIHDKLGKLMWNACSMSRNKEKLQFTLNEIPKIKEEFWSHLKIPTDANTLNQELEKALRVSDYIELAELMCRDALAREESCGSHLRDEYQTSNGDPQRNDKDFSHIACWKFTEENKVPERLIEPLEYEYCKPTQRDYR</sequence>
<evidence type="ECO:0000256" key="3">
    <source>
        <dbReference type="ARBA" id="ARBA00008040"/>
    </source>
</evidence>
<dbReference type="EMBL" id="WFLM01000002">
    <property type="protein sequence ID" value="KAB8039980.1"/>
    <property type="molecule type" value="Genomic_DNA"/>
</dbReference>
<keyword evidence="7" id="KW-0285">Flavoprotein</keyword>
<evidence type="ECO:0000256" key="12">
    <source>
        <dbReference type="ARBA" id="ARBA00049220"/>
    </source>
</evidence>
<dbReference type="Proteomes" id="UP000437748">
    <property type="component" value="Unassembled WGS sequence"/>
</dbReference>
<protein>
    <recommendedName>
        <fullName evidence="4">succinate dehydrogenase</fullName>
        <ecNumber evidence="4">1.3.5.1</ecNumber>
    </recommendedName>
</protein>
<dbReference type="InterPro" id="IPR036188">
    <property type="entry name" value="FAD/NAD-bd_sf"/>
</dbReference>
<feature type="domain" description="FAD-dependent oxidoreductase 2 FAD-binding" evidence="14">
    <location>
        <begin position="35"/>
        <end position="440"/>
    </location>
</feature>
<keyword evidence="17" id="KW-1185">Reference proteome</keyword>
<dbReference type="InterPro" id="IPR037099">
    <property type="entry name" value="Fum_R/Succ_DH_flav-like_C_sf"/>
</dbReference>
<dbReference type="PRINTS" id="PR00368">
    <property type="entry name" value="FADPNR"/>
</dbReference>
<dbReference type="GO" id="GO:0009055">
    <property type="term" value="F:electron transfer activity"/>
    <property type="evidence" value="ECO:0007669"/>
    <property type="project" value="TreeGrafter"/>
</dbReference>
<evidence type="ECO:0000259" key="15">
    <source>
        <dbReference type="Pfam" id="PF02910"/>
    </source>
</evidence>
<keyword evidence="8" id="KW-0274">FAD</keyword>
<dbReference type="RefSeq" id="WP_153419667.1">
    <property type="nucleotide sequence ID" value="NZ_WFLM01000002.1"/>
</dbReference>
<dbReference type="GO" id="GO:0009061">
    <property type="term" value="P:anaerobic respiration"/>
    <property type="evidence" value="ECO:0007669"/>
    <property type="project" value="TreeGrafter"/>
</dbReference>
<comment type="caution">
    <text evidence="16">The sequence shown here is derived from an EMBL/GenBank/DDBJ whole genome shotgun (WGS) entry which is preliminary data.</text>
</comment>
<comment type="subcellular location">
    <subcellularLocation>
        <location evidence="2">Cell membrane</location>
        <topology evidence="2">Peripheral membrane protein</topology>
        <orientation evidence="2">Cytoplasmic side</orientation>
    </subcellularLocation>
</comment>
<dbReference type="NCBIfam" id="NF005749">
    <property type="entry name" value="PRK07573.1"/>
    <property type="match status" value="1"/>
</dbReference>
<dbReference type="SUPFAM" id="SSF56425">
    <property type="entry name" value="Succinate dehydrogenase/fumarate reductase flavoprotein, catalytic domain"/>
    <property type="match status" value="1"/>
</dbReference>
<evidence type="ECO:0000313" key="17">
    <source>
        <dbReference type="Proteomes" id="UP000437748"/>
    </source>
</evidence>
<comment type="similarity">
    <text evidence="3">Belongs to the FAD-dependent oxidoreductase 2 family. FRD/SDH subfamily.</text>
</comment>
<keyword evidence="9" id="KW-0249">Electron transport</keyword>
<keyword evidence="11" id="KW-0472">Membrane</keyword>
<evidence type="ECO:0000256" key="8">
    <source>
        <dbReference type="ARBA" id="ARBA00022827"/>
    </source>
</evidence>
<keyword evidence="10 16" id="KW-0560">Oxidoreductase</keyword>
<evidence type="ECO:0000256" key="11">
    <source>
        <dbReference type="ARBA" id="ARBA00023136"/>
    </source>
</evidence>
<dbReference type="InterPro" id="IPR011280">
    <property type="entry name" value="Succ_DH/Fum_Rdt_flav_su"/>
</dbReference>
<evidence type="ECO:0000256" key="6">
    <source>
        <dbReference type="ARBA" id="ARBA00022475"/>
    </source>
</evidence>
<dbReference type="EC" id="1.3.5.1" evidence="4"/>
<evidence type="ECO:0000256" key="13">
    <source>
        <dbReference type="PIRSR" id="PIRSR630664-50"/>
    </source>
</evidence>
<evidence type="ECO:0000313" key="16">
    <source>
        <dbReference type="EMBL" id="KAB8039980.1"/>
    </source>
</evidence>
<dbReference type="NCBIfam" id="TIGR01811">
    <property type="entry name" value="sdhA_Bsu"/>
    <property type="match status" value="1"/>
</dbReference>
<keyword evidence="6" id="KW-1003">Cell membrane</keyword>
<evidence type="ECO:0000256" key="7">
    <source>
        <dbReference type="ARBA" id="ARBA00022630"/>
    </source>
</evidence>
<dbReference type="Gene3D" id="1.20.58.100">
    <property type="entry name" value="Fumarate reductase/succinate dehydrogenase flavoprotein-like, C-terminal domain"/>
    <property type="match status" value="1"/>
</dbReference>
<name>A0A6N6VUH5_9BACT</name>
<dbReference type="FunFam" id="1.20.58.100:FF:000003">
    <property type="entry name" value="Succinate dehydrogenase flavoprotein subunit"/>
    <property type="match status" value="1"/>
</dbReference>
<dbReference type="InterPro" id="IPR027477">
    <property type="entry name" value="Succ_DH/fumarate_Rdtase_cat_sf"/>
</dbReference>
<comment type="cofactor">
    <cofactor evidence="1">
        <name>FAD</name>
        <dbReference type="ChEBI" id="CHEBI:57692"/>
    </cofactor>
</comment>
<evidence type="ECO:0000256" key="2">
    <source>
        <dbReference type="ARBA" id="ARBA00004413"/>
    </source>
</evidence>
<dbReference type="Pfam" id="PF00890">
    <property type="entry name" value="FAD_binding_2"/>
    <property type="match status" value="1"/>
</dbReference>
<organism evidence="16 17">
    <name type="scientific">Silvanigrella paludirubra</name>
    <dbReference type="NCBI Taxonomy" id="2499159"/>
    <lineage>
        <taxon>Bacteria</taxon>
        <taxon>Pseudomonadati</taxon>
        <taxon>Bdellovibrionota</taxon>
        <taxon>Oligoflexia</taxon>
        <taxon>Silvanigrellales</taxon>
        <taxon>Silvanigrellaceae</taxon>
        <taxon>Silvanigrella</taxon>
    </lineage>
</organism>
<dbReference type="AlphaFoldDB" id="A0A6N6VUH5"/>
<evidence type="ECO:0000256" key="10">
    <source>
        <dbReference type="ARBA" id="ARBA00023002"/>
    </source>
</evidence>
<dbReference type="InterPro" id="IPR003953">
    <property type="entry name" value="FAD-dep_OxRdtase_2_FAD-bd"/>
</dbReference>
<evidence type="ECO:0000259" key="14">
    <source>
        <dbReference type="Pfam" id="PF00890"/>
    </source>
</evidence>
<dbReference type="FunFam" id="3.90.700.10:FF:000006">
    <property type="entry name" value="Succinate dehydrogenase flavoprotein subunit"/>
    <property type="match status" value="1"/>
</dbReference>
<evidence type="ECO:0000256" key="5">
    <source>
        <dbReference type="ARBA" id="ARBA00022448"/>
    </source>
</evidence>
<evidence type="ECO:0000256" key="1">
    <source>
        <dbReference type="ARBA" id="ARBA00001974"/>
    </source>
</evidence>
<dbReference type="Pfam" id="PF02910">
    <property type="entry name" value="Succ_DH_flav_C"/>
    <property type="match status" value="1"/>
</dbReference>
<dbReference type="OrthoDB" id="9813348at2"/>
<feature type="domain" description="Fumarate reductase/succinate dehydrogenase flavoprotein-like C-terminal" evidence="15">
    <location>
        <begin position="501"/>
        <end position="635"/>
    </location>
</feature>
<dbReference type="GO" id="GO:0050660">
    <property type="term" value="F:flavin adenine dinucleotide binding"/>
    <property type="evidence" value="ECO:0007669"/>
    <property type="project" value="TreeGrafter"/>
</dbReference>
<dbReference type="PANTHER" id="PTHR11632:SF53">
    <property type="entry name" value="SUCCINATE DEHYDROGENASE FLAVOPROTEIN SUBUNIT"/>
    <property type="match status" value="1"/>
</dbReference>